<gene>
    <name evidence="4" type="ORF">PW252_03660</name>
</gene>
<organism evidence="4">
    <name type="scientific">Streptococcus iners</name>
    <dbReference type="NCBI Taxonomy" id="3028084"/>
    <lineage>
        <taxon>Bacteria</taxon>
        <taxon>Bacillati</taxon>
        <taxon>Bacillota</taxon>
        <taxon>Bacilli</taxon>
        <taxon>Lactobacillales</taxon>
        <taxon>Streptococcaceae</taxon>
        <taxon>Streptococcus</taxon>
    </lineage>
</organism>
<dbReference type="RefSeq" id="WP_248043709.1">
    <property type="nucleotide sequence ID" value="NZ_CP118735.1"/>
</dbReference>
<dbReference type="CDD" id="cd00761">
    <property type="entry name" value="Glyco_tranf_GTA_type"/>
    <property type="match status" value="1"/>
</dbReference>
<evidence type="ECO:0000259" key="3">
    <source>
        <dbReference type="Pfam" id="PF00535"/>
    </source>
</evidence>
<dbReference type="EMBL" id="CP118735">
    <property type="protein sequence ID" value="WNY51750.1"/>
    <property type="molecule type" value="Genomic_DNA"/>
</dbReference>
<dbReference type="PANTHER" id="PTHR22916:SF51">
    <property type="entry name" value="GLYCOSYLTRANSFERASE EPSH-RELATED"/>
    <property type="match status" value="1"/>
</dbReference>
<dbReference type="InterPro" id="IPR001173">
    <property type="entry name" value="Glyco_trans_2-like"/>
</dbReference>
<dbReference type="PANTHER" id="PTHR22916">
    <property type="entry name" value="GLYCOSYLTRANSFERASE"/>
    <property type="match status" value="1"/>
</dbReference>
<keyword evidence="2" id="KW-0808">Transferase</keyword>
<evidence type="ECO:0000313" key="4">
    <source>
        <dbReference type="EMBL" id="WNY51750.1"/>
    </source>
</evidence>
<accession>A0AA96W1E1</accession>
<dbReference type="GO" id="GO:0016757">
    <property type="term" value="F:glycosyltransferase activity"/>
    <property type="evidence" value="ECO:0007669"/>
    <property type="project" value="UniProtKB-KW"/>
</dbReference>
<dbReference type="Pfam" id="PF00535">
    <property type="entry name" value="Glycos_transf_2"/>
    <property type="match status" value="1"/>
</dbReference>
<feature type="domain" description="Glycosyltransferase 2-like" evidence="3">
    <location>
        <begin position="6"/>
        <end position="148"/>
    </location>
</feature>
<proteinExistence type="predicted"/>
<dbReference type="SUPFAM" id="SSF53448">
    <property type="entry name" value="Nucleotide-diphospho-sugar transferases"/>
    <property type="match status" value="1"/>
</dbReference>
<reference evidence="4" key="1">
    <citation type="submission" date="2023-02" db="EMBL/GenBank/DDBJ databases">
        <title>Streptococcus sp. Genome Sequencing and Assembly.</title>
        <authorList>
            <person name="Shore S.M."/>
            <person name="Nicholson T.L."/>
        </authorList>
    </citation>
    <scope>NUCLEOTIDE SEQUENCE</scope>
    <source>
        <strain evidence="4">29887</strain>
    </source>
</reference>
<sequence>MDRLVSIIIPVYNLEEYLEVSISSILNQTYQNLEVIVVNDGSTDNSVDILEKYSADRRLKVYSQKNEGLSAARNLGLEKANGFYIYFFDGDDSLHPIAIEKCVEALDKNNLDVFSFKSKDVFSKNELQIYNQINMESTCLQEVDFNYFTENVVNQDLIRYEMWTKVFRKDFLVDIKFKVSQPFEDVYFNLELLNRKPKYFASNYVFHNYLKLRLGNTNTRSFSYTRLWVYDEFEKWLILLDKDEIRNNFVSSILKFTFGQYQIFYSDKYVKEIFHIQYKKYFSFPKVLNSKNTLGKKIALILFRYFPALISIIYRGK</sequence>
<dbReference type="KEGG" id="sins:PW252_03660"/>
<protein>
    <submittedName>
        <fullName evidence="4">Glycosyltransferase family 2 protein</fullName>
    </submittedName>
</protein>
<dbReference type="Gene3D" id="3.90.550.10">
    <property type="entry name" value="Spore Coat Polysaccharide Biosynthesis Protein SpsA, Chain A"/>
    <property type="match status" value="1"/>
</dbReference>
<evidence type="ECO:0000256" key="1">
    <source>
        <dbReference type="ARBA" id="ARBA00022676"/>
    </source>
</evidence>
<keyword evidence="1" id="KW-0328">Glycosyltransferase</keyword>
<dbReference type="InterPro" id="IPR029044">
    <property type="entry name" value="Nucleotide-diphossugar_trans"/>
</dbReference>
<dbReference type="AlphaFoldDB" id="A0AA96W1E1"/>
<name>A0AA96W1E1_9STRE</name>
<evidence type="ECO:0000256" key="2">
    <source>
        <dbReference type="ARBA" id="ARBA00022679"/>
    </source>
</evidence>